<dbReference type="STRING" id="512399.A8709_24540"/>
<dbReference type="AlphaFoldDB" id="A0A1C1A977"/>
<feature type="region of interest" description="Disordered" evidence="1">
    <location>
        <begin position="32"/>
        <end position="127"/>
    </location>
</feature>
<name>A0A1C1A977_9BACL</name>
<evidence type="ECO:0000256" key="1">
    <source>
        <dbReference type="SAM" id="MobiDB-lite"/>
    </source>
</evidence>
<keyword evidence="4" id="KW-1185">Reference proteome</keyword>
<dbReference type="RefSeq" id="WP_065850402.1">
    <property type="nucleotide sequence ID" value="NZ_LYPC01000002.1"/>
</dbReference>
<keyword evidence="2" id="KW-0472">Membrane</keyword>
<feature type="compositionally biased region" description="Basic and acidic residues" evidence="1">
    <location>
        <begin position="69"/>
        <end position="78"/>
    </location>
</feature>
<reference evidence="4" key="1">
    <citation type="submission" date="2016-05" db="EMBL/GenBank/DDBJ databases">
        <title>Paenibacillus oryzae. sp. nov., isolated from the rice root.</title>
        <authorList>
            <person name="Zhang J."/>
            <person name="Zhang X."/>
        </authorList>
    </citation>
    <scope>NUCLEOTIDE SEQUENCE [LARGE SCALE GENOMIC DNA]</scope>
    <source>
        <strain evidence="4">KCTC13222</strain>
    </source>
</reference>
<accession>A0A1C1A977</accession>
<evidence type="ECO:0000256" key="2">
    <source>
        <dbReference type="SAM" id="Phobius"/>
    </source>
</evidence>
<feature type="transmembrane region" description="Helical" evidence="2">
    <location>
        <begin position="6"/>
        <end position="23"/>
    </location>
</feature>
<evidence type="ECO:0000313" key="4">
    <source>
        <dbReference type="Proteomes" id="UP000093309"/>
    </source>
</evidence>
<sequence length="153" mass="17155">MEQLIVFLLKNWYLVIIALTFFYQMNSRRKRAGQSAPRPGMPTFGNAPEGAKRPVEARNVQAKPANSVDRVERVRDEFNQSGFAKQTVAPPKQKTSPFPSQASKNAPADSPVYADEISSSSPFLDNPKREQVLQGVVWAEILGPPRSKKPFRR</sequence>
<dbReference type="Proteomes" id="UP000093309">
    <property type="component" value="Unassembled WGS sequence"/>
</dbReference>
<organism evidence="3 4">
    <name type="scientific">Paenibacillus pectinilyticus</name>
    <dbReference type="NCBI Taxonomy" id="512399"/>
    <lineage>
        <taxon>Bacteria</taxon>
        <taxon>Bacillati</taxon>
        <taxon>Bacillota</taxon>
        <taxon>Bacilli</taxon>
        <taxon>Bacillales</taxon>
        <taxon>Paenibacillaceae</taxon>
        <taxon>Paenibacillus</taxon>
    </lineage>
</organism>
<keyword evidence="2" id="KW-0812">Transmembrane</keyword>
<evidence type="ECO:0000313" key="3">
    <source>
        <dbReference type="EMBL" id="OCT17152.1"/>
    </source>
</evidence>
<feature type="compositionally biased region" description="Polar residues" evidence="1">
    <location>
        <begin position="93"/>
        <end position="104"/>
    </location>
</feature>
<gene>
    <name evidence="3" type="ORF">A8709_24540</name>
</gene>
<dbReference type="OrthoDB" id="1798639at2"/>
<comment type="caution">
    <text evidence="3">The sequence shown here is derived from an EMBL/GenBank/DDBJ whole genome shotgun (WGS) entry which is preliminary data.</text>
</comment>
<dbReference type="EMBL" id="LYPC01000002">
    <property type="protein sequence ID" value="OCT17152.1"/>
    <property type="molecule type" value="Genomic_DNA"/>
</dbReference>
<proteinExistence type="predicted"/>
<keyword evidence="2" id="KW-1133">Transmembrane helix</keyword>
<protein>
    <submittedName>
        <fullName evidence="3">Uncharacterized protein</fullName>
    </submittedName>
</protein>